<feature type="transmembrane region" description="Helical" evidence="2">
    <location>
        <begin position="114"/>
        <end position="134"/>
    </location>
</feature>
<dbReference type="OrthoDB" id="306876at2759"/>
<dbReference type="AlphaFoldDB" id="A0A815RD90"/>
<keyword evidence="8" id="KW-1185">Reference proteome</keyword>
<evidence type="ECO:0000313" key="8">
    <source>
        <dbReference type="Proteomes" id="UP000663829"/>
    </source>
</evidence>
<feature type="transmembrane region" description="Helical" evidence="2">
    <location>
        <begin position="85"/>
        <end position="102"/>
    </location>
</feature>
<gene>
    <name evidence="5" type="ORF">GPM918_LOCUS35581</name>
    <name evidence="4" type="ORF">OVA965_LOCUS33415</name>
    <name evidence="7" type="ORF">SRO942_LOCUS36301</name>
    <name evidence="6" type="ORF">TMI583_LOCUS34304</name>
</gene>
<feature type="domain" description="EamA" evidence="3">
    <location>
        <begin position="55"/>
        <end position="185"/>
    </location>
</feature>
<dbReference type="Proteomes" id="UP000677228">
    <property type="component" value="Unassembled WGS sequence"/>
</dbReference>
<dbReference type="PANTHER" id="PTHR22911">
    <property type="entry name" value="ACYL-MALONYL CONDENSING ENZYME-RELATED"/>
    <property type="match status" value="1"/>
</dbReference>
<dbReference type="Proteomes" id="UP000682733">
    <property type="component" value="Unassembled WGS sequence"/>
</dbReference>
<keyword evidence="2" id="KW-1133">Transmembrane helix</keyword>
<dbReference type="SUPFAM" id="SSF103481">
    <property type="entry name" value="Multidrug resistance efflux transporter EmrE"/>
    <property type="match status" value="1"/>
</dbReference>
<feature type="transmembrane region" description="Helical" evidence="2">
    <location>
        <begin position="287"/>
        <end position="310"/>
    </location>
</feature>
<evidence type="ECO:0000313" key="7">
    <source>
        <dbReference type="EMBL" id="CAF4341075.1"/>
    </source>
</evidence>
<dbReference type="EMBL" id="CAJOBA010048750">
    <property type="protein sequence ID" value="CAF4216020.1"/>
    <property type="molecule type" value="Genomic_DNA"/>
</dbReference>
<feature type="transmembrane region" description="Helical" evidence="2">
    <location>
        <begin position="54"/>
        <end position="73"/>
    </location>
</feature>
<feature type="region of interest" description="Disordered" evidence="1">
    <location>
        <begin position="1"/>
        <end position="21"/>
    </location>
</feature>
<evidence type="ECO:0000256" key="2">
    <source>
        <dbReference type="SAM" id="Phobius"/>
    </source>
</evidence>
<evidence type="ECO:0000259" key="3">
    <source>
        <dbReference type="Pfam" id="PF00892"/>
    </source>
</evidence>
<dbReference type="Pfam" id="PF00892">
    <property type="entry name" value="EamA"/>
    <property type="match status" value="1"/>
</dbReference>
<dbReference type="Proteomes" id="UP000681722">
    <property type="component" value="Unassembled WGS sequence"/>
</dbReference>
<dbReference type="Gene3D" id="1.10.3730.20">
    <property type="match status" value="1"/>
</dbReference>
<feature type="transmembrane region" description="Helical" evidence="2">
    <location>
        <begin position="216"/>
        <end position="239"/>
    </location>
</feature>
<dbReference type="InterPro" id="IPR037185">
    <property type="entry name" value="EmrE-like"/>
</dbReference>
<dbReference type="InterPro" id="IPR000620">
    <property type="entry name" value="EamA_dom"/>
</dbReference>
<dbReference type="PANTHER" id="PTHR22911:SF137">
    <property type="entry name" value="SOLUTE CARRIER FAMILY 35 MEMBER G2-RELATED"/>
    <property type="match status" value="1"/>
</dbReference>
<dbReference type="Proteomes" id="UP000663829">
    <property type="component" value="Unassembled WGS sequence"/>
</dbReference>
<evidence type="ECO:0000313" key="6">
    <source>
        <dbReference type="EMBL" id="CAF4216020.1"/>
    </source>
</evidence>
<comment type="caution">
    <text evidence="5">The sequence shown here is derived from an EMBL/GenBank/DDBJ whole genome shotgun (WGS) entry which is preliminary data.</text>
</comment>
<name>A0A815RD90_9BILA</name>
<keyword evidence="2" id="KW-0472">Membrane</keyword>
<reference evidence="5" key="1">
    <citation type="submission" date="2021-02" db="EMBL/GenBank/DDBJ databases">
        <authorList>
            <person name="Nowell W R."/>
        </authorList>
    </citation>
    <scope>NUCLEOTIDE SEQUENCE</scope>
</reference>
<evidence type="ECO:0000313" key="5">
    <source>
        <dbReference type="EMBL" id="CAF1474351.1"/>
    </source>
</evidence>
<dbReference type="EMBL" id="CAJNOK010027003">
    <property type="protein sequence ID" value="CAF1412455.1"/>
    <property type="molecule type" value="Genomic_DNA"/>
</dbReference>
<dbReference type="EMBL" id="CAJNOQ010020719">
    <property type="protein sequence ID" value="CAF1474351.1"/>
    <property type="molecule type" value="Genomic_DNA"/>
</dbReference>
<evidence type="ECO:0000313" key="4">
    <source>
        <dbReference type="EMBL" id="CAF1412455.1"/>
    </source>
</evidence>
<feature type="transmembrane region" description="Helical" evidence="2">
    <location>
        <begin position="170"/>
        <end position="190"/>
    </location>
</feature>
<feature type="transmembrane region" description="Helical" evidence="2">
    <location>
        <begin position="317"/>
        <end position="336"/>
    </location>
</feature>
<feature type="transmembrane region" description="Helical" evidence="2">
    <location>
        <begin position="342"/>
        <end position="360"/>
    </location>
</feature>
<feature type="transmembrane region" description="Helical" evidence="2">
    <location>
        <begin position="251"/>
        <end position="275"/>
    </location>
</feature>
<dbReference type="GO" id="GO:0016020">
    <property type="term" value="C:membrane"/>
    <property type="evidence" value="ECO:0007669"/>
    <property type="project" value="InterPro"/>
</dbReference>
<proteinExistence type="predicted"/>
<protein>
    <recommendedName>
        <fullName evidence="3">EamA domain-containing protein</fullName>
    </recommendedName>
</protein>
<feature type="transmembrane region" description="Helical" evidence="2">
    <location>
        <begin position="146"/>
        <end position="163"/>
    </location>
</feature>
<organism evidence="5 8">
    <name type="scientific">Didymodactylos carnosus</name>
    <dbReference type="NCBI Taxonomy" id="1234261"/>
    <lineage>
        <taxon>Eukaryota</taxon>
        <taxon>Metazoa</taxon>
        <taxon>Spiralia</taxon>
        <taxon>Gnathifera</taxon>
        <taxon>Rotifera</taxon>
        <taxon>Eurotatoria</taxon>
        <taxon>Bdelloidea</taxon>
        <taxon>Philodinida</taxon>
        <taxon>Philodinidae</taxon>
        <taxon>Didymodactylos</taxon>
    </lineage>
</organism>
<sequence>MINNHSQQQADEYRNDESEISTENDVLNEEANVAIAANGSIAQPSSRVTLFNRFSGIIYCLLSAFLFTVPMFIIKQLKVDLFDALLPRFILQVIIFPIYLKIKGQNILNGTKQMHFLVFMTCVFATLGYIAFFVGYNYLPLPDLTTIRYSQVIWTAIAGMILFRQKPTVPLVIGIILTVTGIILVAQPTFLFNTKQQHTQITYNTTTNITLIKPHISYHLVGFTLALLCSIFQSINVLINKKIYSTYKIQHVYILLMFSIQFLIVLIINLLYKYFVKHFLLSTFLTWQYLVSSVVCLLTGVSSILILMSIKREHPSVFTVVQTSDILFAMLLQNIFTKVKSNLFVLLGSSLVLISIFLVAGHKLYLDRKKAQPMTVENKHKT</sequence>
<keyword evidence="2" id="KW-0812">Transmembrane</keyword>
<feature type="compositionally biased region" description="Polar residues" evidence="1">
    <location>
        <begin position="1"/>
        <end position="10"/>
    </location>
</feature>
<dbReference type="EMBL" id="CAJOBC010086190">
    <property type="protein sequence ID" value="CAF4341075.1"/>
    <property type="molecule type" value="Genomic_DNA"/>
</dbReference>
<evidence type="ECO:0000256" key="1">
    <source>
        <dbReference type="SAM" id="MobiDB-lite"/>
    </source>
</evidence>
<accession>A0A815RD90</accession>